<gene>
    <name evidence="1" type="ORF">NCTC8985_01767</name>
</gene>
<accession>A0A376TGZ4</accession>
<evidence type="ECO:0000313" key="1">
    <source>
        <dbReference type="EMBL" id="STI76505.1"/>
    </source>
</evidence>
<name>A0A376TGZ4_ECOLX</name>
<sequence>MCCLFIGKGRVIFNSLQVYKNIPICINNAADYLSRYHAHPRILCDGCIVQRLTFCVGAKTHHRWRSH</sequence>
<dbReference type="Proteomes" id="UP000254405">
    <property type="component" value="Unassembled WGS sequence"/>
</dbReference>
<dbReference type="EMBL" id="UGCO01000001">
    <property type="protein sequence ID" value="STI76505.1"/>
    <property type="molecule type" value="Genomic_DNA"/>
</dbReference>
<organism evidence="1 2">
    <name type="scientific">Escherichia coli</name>
    <dbReference type="NCBI Taxonomy" id="562"/>
    <lineage>
        <taxon>Bacteria</taxon>
        <taxon>Pseudomonadati</taxon>
        <taxon>Pseudomonadota</taxon>
        <taxon>Gammaproteobacteria</taxon>
        <taxon>Enterobacterales</taxon>
        <taxon>Enterobacteriaceae</taxon>
        <taxon>Escherichia</taxon>
    </lineage>
</organism>
<protein>
    <submittedName>
        <fullName evidence="1">Uncharacterized protein</fullName>
    </submittedName>
</protein>
<dbReference type="AlphaFoldDB" id="A0A376TGZ4"/>
<reference evidence="1 2" key="1">
    <citation type="submission" date="2018-06" db="EMBL/GenBank/DDBJ databases">
        <authorList>
            <consortium name="Pathogen Informatics"/>
            <person name="Doyle S."/>
        </authorList>
    </citation>
    <scope>NUCLEOTIDE SEQUENCE [LARGE SCALE GENOMIC DNA]</scope>
    <source>
        <strain evidence="1 2">NCTC8985</strain>
    </source>
</reference>
<proteinExistence type="predicted"/>
<evidence type="ECO:0000313" key="2">
    <source>
        <dbReference type="Proteomes" id="UP000254405"/>
    </source>
</evidence>